<keyword evidence="7" id="KW-1185">Reference proteome</keyword>
<dbReference type="PROSITE" id="PS50110">
    <property type="entry name" value="RESPONSE_REGULATORY"/>
    <property type="match status" value="1"/>
</dbReference>
<dbReference type="InterPro" id="IPR004358">
    <property type="entry name" value="Sig_transdc_His_kin-like_C"/>
</dbReference>
<feature type="region of interest" description="Disordered" evidence="3">
    <location>
        <begin position="210"/>
        <end position="246"/>
    </location>
</feature>
<dbReference type="Pfam" id="PF02518">
    <property type="entry name" value="HATPase_c"/>
    <property type="match status" value="1"/>
</dbReference>
<dbReference type="Gene3D" id="1.10.287.130">
    <property type="match status" value="1"/>
</dbReference>
<dbReference type="Pfam" id="PF00072">
    <property type="entry name" value="Response_reg"/>
    <property type="match status" value="1"/>
</dbReference>
<dbReference type="Gene3D" id="3.30.450.20">
    <property type="entry name" value="PAS domain"/>
    <property type="match status" value="2"/>
</dbReference>
<dbReference type="Pfam" id="PF13188">
    <property type="entry name" value="PAS_8"/>
    <property type="match status" value="1"/>
</dbReference>
<dbReference type="Gene3D" id="3.30.565.10">
    <property type="entry name" value="Histidine kinase-like ATPase, C-terminal domain"/>
    <property type="match status" value="1"/>
</dbReference>
<evidence type="ECO:0000259" key="5">
    <source>
        <dbReference type="PROSITE" id="PS50110"/>
    </source>
</evidence>
<sequence length="1273" mass="139719">MAADDIADGVEALCLKEILDADSRPTFVLDLDPDDPSTKVSTAISPVFCNASLRLHERLLDAVLGNGSDGSNATNAAAANGLERLASVSGHRDEDRRSAAAVAASHEAFKAWATGVTPHDDSRDVFPQTFVFHDLMWTGSTVRKRWRLVSGTRLWHLSPAAPLDLASGAPLEVATGGLRASLASKATASRDGQAAATAGQAPGALARQLGSSNVSLPPTEEDPESPIFYPRQPTSGGSMKTGNSKSSNNISLNLTSLAGRAALDWTAIKPSGQLSTHLQYVRSVDWGATSLGPMKDWTADFRQIANLVMSNPYPAALFWGPKLTVIYNEAYAVEVAGNKHPTLMGTDFADFFAEIWDYCGPLFEECGRSGNSVRKDNDFLSIYRNGMLEETYYSWTYVPLYSATTQQLTGFYNAPFQTTEMMLQQRRMRSVNAVGEQTAAAKTVKQFWKLVLEGLRDNVRDVPFALLYSVGEDDDGDFSSAASETSISLKTCHFEGSLGVPEGHIAAPTQLDLRRSLEGFVPSFREAMRTREPTLLRVRDGTLPESLLEGIEWRGFGDPCREAVIFPVRPTNADNVLAFLVLGVNPRRPYDEEYKSFTTMFNRQLATSLASTILFEEETRRMRDAFEAAHLEKENLTQELDIQASRLRRMTELSPLGMFLISPEGVLREANETFFEMTGLPRQSQYELSWMDFILEGSVKTMEEGWHILANEHRPWSDELQLKIRNSKPVNLHGEAIDYWVMFIAQPEIASDGSLRSIMGSITDISKIKWAQGLQEHQLNEAEETRRQQNEFIDITSHEMRNPLSAILQCADDITTALVECKKGGVDPSADIVASCLESAQIISLCVQHQKSIVDDILTISKLDSNLLVITPVVSRPEQILSRAIKMFDSELQAKDIEAKLQVDPSYLVHNVEWVSLDPSRVLQILINLLTNAIKFTAPSKTRLLTVSVGASSEPPNLDHVPGFQFAPPGNTKNIAEDWVDGESVYIRFEVQDSGCGLTAEEKQILFQRFKQASPRTHAQYGGSGLGLFISKRLAELHGGQIGVASEAGKGSRFSFYILAKRCTAPSDNNSHIMLPIEQHLGSDASLQQQLAPQRQDLALTGGQGASLVAAKASKNFDPKKTTILVVEDNLINQRVLATQLKKAGCKVHLANDGLEALAFLRTTHFCKPNIGDATESAATDAVPLDVILMDLEMPNMDGLTCVREIRRMEASGEAHGHVPVIAVTANVREQQVATAKQSGMDDVLSKPFRIPDLLKQVEMLLLADSISAVHIA</sequence>
<dbReference type="InParanoid" id="A0A2T3AJE5"/>
<protein>
    <submittedName>
        <fullName evidence="6">Aerobic respiration control sensor protein arcB</fullName>
    </submittedName>
</protein>
<dbReference type="SMART" id="SM00448">
    <property type="entry name" value="REC"/>
    <property type="match status" value="1"/>
</dbReference>
<dbReference type="PROSITE" id="PS50109">
    <property type="entry name" value="HIS_KIN"/>
    <property type="match status" value="1"/>
</dbReference>
<feature type="compositionally biased region" description="Polar residues" evidence="3">
    <location>
        <begin position="232"/>
        <end position="242"/>
    </location>
</feature>
<dbReference type="InterPro" id="IPR036097">
    <property type="entry name" value="HisK_dim/P_sf"/>
</dbReference>
<dbReference type="InterPro" id="IPR058846">
    <property type="entry name" value="PAS-like"/>
</dbReference>
<dbReference type="SMART" id="SM00387">
    <property type="entry name" value="HATPase_c"/>
    <property type="match status" value="1"/>
</dbReference>
<dbReference type="InterPro" id="IPR011006">
    <property type="entry name" value="CheY-like_superfamily"/>
</dbReference>
<dbReference type="STRING" id="2025994.A0A2T3AJE5"/>
<feature type="domain" description="Histidine kinase" evidence="4">
    <location>
        <begin position="795"/>
        <end position="1062"/>
    </location>
</feature>
<dbReference type="SUPFAM" id="SSF55874">
    <property type="entry name" value="ATPase domain of HSP90 chaperone/DNA topoisomerase II/histidine kinase"/>
    <property type="match status" value="1"/>
</dbReference>
<dbReference type="InterPro" id="IPR000014">
    <property type="entry name" value="PAS"/>
</dbReference>
<dbReference type="InterPro" id="IPR003661">
    <property type="entry name" value="HisK_dim/P_dom"/>
</dbReference>
<dbReference type="SMART" id="SM00091">
    <property type="entry name" value="PAS"/>
    <property type="match status" value="1"/>
</dbReference>
<evidence type="ECO:0000313" key="6">
    <source>
        <dbReference type="EMBL" id="PSS00693.1"/>
    </source>
</evidence>
<reference evidence="6 7" key="1">
    <citation type="journal article" date="2018" name="Mycol. Prog.">
        <title>Coniella lustricola, a new species from submerged detritus.</title>
        <authorList>
            <person name="Raudabaugh D.B."/>
            <person name="Iturriaga T."/>
            <person name="Carver A."/>
            <person name="Mondo S."/>
            <person name="Pangilinan J."/>
            <person name="Lipzen A."/>
            <person name="He G."/>
            <person name="Amirebrahimi M."/>
            <person name="Grigoriev I.V."/>
            <person name="Miller A.N."/>
        </authorList>
    </citation>
    <scope>NUCLEOTIDE SEQUENCE [LARGE SCALE GENOMIC DNA]</scope>
    <source>
        <strain evidence="6 7">B22-T-1</strain>
    </source>
</reference>
<feature type="modified residue" description="4-aspartylphosphate" evidence="2">
    <location>
        <position position="1191"/>
    </location>
</feature>
<dbReference type="PRINTS" id="PR00344">
    <property type="entry name" value="BCTRLSENSOR"/>
</dbReference>
<proteinExistence type="predicted"/>
<dbReference type="PANTHER" id="PTHR43719">
    <property type="entry name" value="TWO-COMPONENT HISTIDINE KINASE"/>
    <property type="match status" value="1"/>
</dbReference>
<dbReference type="SUPFAM" id="SSF52172">
    <property type="entry name" value="CheY-like"/>
    <property type="match status" value="1"/>
</dbReference>
<dbReference type="OrthoDB" id="303614at2759"/>
<evidence type="ECO:0000256" key="2">
    <source>
        <dbReference type="PROSITE-ProRule" id="PRU00169"/>
    </source>
</evidence>
<evidence type="ECO:0000256" key="1">
    <source>
        <dbReference type="ARBA" id="ARBA00022553"/>
    </source>
</evidence>
<accession>A0A2T3AJE5</accession>
<dbReference type="InterPro" id="IPR005467">
    <property type="entry name" value="His_kinase_dom"/>
</dbReference>
<organism evidence="6 7">
    <name type="scientific">Coniella lustricola</name>
    <dbReference type="NCBI Taxonomy" id="2025994"/>
    <lineage>
        <taxon>Eukaryota</taxon>
        <taxon>Fungi</taxon>
        <taxon>Dikarya</taxon>
        <taxon>Ascomycota</taxon>
        <taxon>Pezizomycotina</taxon>
        <taxon>Sordariomycetes</taxon>
        <taxon>Sordariomycetidae</taxon>
        <taxon>Diaporthales</taxon>
        <taxon>Schizoparmaceae</taxon>
        <taxon>Coniella</taxon>
    </lineage>
</organism>
<dbReference type="GO" id="GO:0000155">
    <property type="term" value="F:phosphorelay sensor kinase activity"/>
    <property type="evidence" value="ECO:0007669"/>
    <property type="project" value="InterPro"/>
</dbReference>
<dbReference type="Proteomes" id="UP000241462">
    <property type="component" value="Unassembled WGS sequence"/>
</dbReference>
<evidence type="ECO:0000313" key="7">
    <source>
        <dbReference type="Proteomes" id="UP000241462"/>
    </source>
</evidence>
<dbReference type="InterPro" id="IPR050956">
    <property type="entry name" value="2C_system_His_kinase"/>
</dbReference>
<dbReference type="PANTHER" id="PTHR43719:SF30">
    <property type="entry name" value="TWO-COMPONENT SYSTEM RESPONSE REGULATOR"/>
    <property type="match status" value="1"/>
</dbReference>
<dbReference type="InterPro" id="IPR003594">
    <property type="entry name" value="HATPase_dom"/>
</dbReference>
<dbReference type="Gene3D" id="3.40.50.2300">
    <property type="match status" value="1"/>
</dbReference>
<dbReference type="EMBL" id="KZ678382">
    <property type="protein sequence ID" value="PSS00693.1"/>
    <property type="molecule type" value="Genomic_DNA"/>
</dbReference>
<dbReference type="CDD" id="cd16922">
    <property type="entry name" value="HATPase_EvgS-ArcB-TorS-like"/>
    <property type="match status" value="1"/>
</dbReference>
<gene>
    <name evidence="6" type="ORF">BD289DRAFT_19659</name>
</gene>
<dbReference type="SUPFAM" id="SSF55785">
    <property type="entry name" value="PYP-like sensor domain (PAS domain)"/>
    <property type="match status" value="1"/>
</dbReference>
<dbReference type="CDD" id="cd17546">
    <property type="entry name" value="REC_hyHK_CKI1_RcsC-like"/>
    <property type="match status" value="1"/>
</dbReference>
<dbReference type="InterPro" id="IPR001789">
    <property type="entry name" value="Sig_transdc_resp-reg_receiver"/>
</dbReference>
<dbReference type="CDD" id="cd00082">
    <property type="entry name" value="HisKA"/>
    <property type="match status" value="1"/>
</dbReference>
<feature type="domain" description="Response regulatory" evidence="5">
    <location>
        <begin position="1123"/>
        <end position="1262"/>
    </location>
</feature>
<dbReference type="InterPro" id="IPR035965">
    <property type="entry name" value="PAS-like_dom_sf"/>
</dbReference>
<keyword evidence="1 2" id="KW-0597">Phosphoprotein</keyword>
<dbReference type="CDD" id="cd00130">
    <property type="entry name" value="PAS"/>
    <property type="match status" value="1"/>
</dbReference>
<dbReference type="AlphaFoldDB" id="A0A2T3AJE5"/>
<evidence type="ECO:0000256" key="3">
    <source>
        <dbReference type="SAM" id="MobiDB-lite"/>
    </source>
</evidence>
<dbReference type="SUPFAM" id="SSF47384">
    <property type="entry name" value="Homodimeric domain of signal transducing histidine kinase"/>
    <property type="match status" value="1"/>
</dbReference>
<name>A0A2T3AJE5_9PEZI</name>
<evidence type="ECO:0000259" key="4">
    <source>
        <dbReference type="PROSITE" id="PS50109"/>
    </source>
</evidence>
<dbReference type="Pfam" id="PF26131">
    <property type="entry name" value="PAS-like"/>
    <property type="match status" value="1"/>
</dbReference>
<dbReference type="InterPro" id="IPR036890">
    <property type="entry name" value="HATPase_C_sf"/>
</dbReference>